<keyword evidence="2" id="KW-1185">Reference proteome</keyword>
<evidence type="ECO:0000313" key="1">
    <source>
        <dbReference type="EMBL" id="CAK0876763.1"/>
    </source>
</evidence>
<evidence type="ECO:0000313" key="2">
    <source>
        <dbReference type="Proteomes" id="UP001189429"/>
    </source>
</evidence>
<dbReference type="Proteomes" id="UP001189429">
    <property type="component" value="Unassembled WGS sequence"/>
</dbReference>
<dbReference type="EMBL" id="CAUYUJ010017664">
    <property type="protein sequence ID" value="CAK0876763.1"/>
    <property type="molecule type" value="Genomic_DNA"/>
</dbReference>
<organism evidence="1 2">
    <name type="scientific">Prorocentrum cordatum</name>
    <dbReference type="NCBI Taxonomy" id="2364126"/>
    <lineage>
        <taxon>Eukaryota</taxon>
        <taxon>Sar</taxon>
        <taxon>Alveolata</taxon>
        <taxon>Dinophyceae</taxon>
        <taxon>Prorocentrales</taxon>
        <taxon>Prorocentraceae</taxon>
        <taxon>Prorocentrum</taxon>
    </lineage>
</organism>
<feature type="non-terminal residue" evidence="1">
    <location>
        <position position="222"/>
    </location>
</feature>
<reference evidence="1" key="1">
    <citation type="submission" date="2023-10" db="EMBL/GenBank/DDBJ databases">
        <authorList>
            <person name="Chen Y."/>
            <person name="Shah S."/>
            <person name="Dougan E. K."/>
            <person name="Thang M."/>
            <person name="Chan C."/>
        </authorList>
    </citation>
    <scope>NUCLEOTIDE SEQUENCE [LARGE SCALE GENOMIC DNA]</scope>
</reference>
<proteinExistence type="predicted"/>
<protein>
    <submittedName>
        <fullName evidence="1">Uncharacterized protein</fullName>
    </submittedName>
</protein>
<sequence>MLHCILPEFAALRANELCNTRQDVTAFAMTAGASASGSLLRPGLGLGLGLGLAASAAASASASGSLLPPGPRLALQVKRGTKEAASFKATVLAPLGAPAHGMPAQRRRFAHRRTAAEVDRCKRGERSDIKVSDWGKFGYADREQVLSQPIQYDEQTVPIPRVKSSEVTPESFFEQFSSRCQPVIVEGAVAQWAAMRQRHAWEGVSASSSSSSSSFLLLRLLL</sequence>
<gene>
    <name evidence="1" type="ORF">PCOR1329_LOCUS61015</name>
</gene>
<dbReference type="Gene3D" id="2.60.120.650">
    <property type="entry name" value="Cupin"/>
    <property type="match status" value="1"/>
</dbReference>
<name>A0ABN9VUZ0_9DINO</name>
<accession>A0ABN9VUZ0</accession>
<comment type="caution">
    <text evidence="1">The sequence shown here is derived from an EMBL/GenBank/DDBJ whole genome shotgun (WGS) entry which is preliminary data.</text>
</comment>